<feature type="compositionally biased region" description="Polar residues" evidence="1">
    <location>
        <begin position="80"/>
        <end position="107"/>
    </location>
</feature>
<evidence type="ECO:0000313" key="3">
    <source>
        <dbReference type="Proteomes" id="UP001320420"/>
    </source>
</evidence>
<dbReference type="Proteomes" id="UP001320420">
    <property type="component" value="Unassembled WGS sequence"/>
</dbReference>
<name>A0AAN9YMN4_9PEZI</name>
<feature type="compositionally biased region" description="Basic residues" evidence="1">
    <location>
        <begin position="528"/>
        <end position="545"/>
    </location>
</feature>
<evidence type="ECO:0000256" key="1">
    <source>
        <dbReference type="SAM" id="MobiDB-lite"/>
    </source>
</evidence>
<proteinExistence type="predicted"/>
<dbReference type="AlphaFoldDB" id="A0AAN9YMN4"/>
<dbReference type="EMBL" id="JAKJXP020000050">
    <property type="protein sequence ID" value="KAK7751383.1"/>
    <property type="molecule type" value="Genomic_DNA"/>
</dbReference>
<organism evidence="2 3">
    <name type="scientific">Diatrype stigma</name>
    <dbReference type="NCBI Taxonomy" id="117547"/>
    <lineage>
        <taxon>Eukaryota</taxon>
        <taxon>Fungi</taxon>
        <taxon>Dikarya</taxon>
        <taxon>Ascomycota</taxon>
        <taxon>Pezizomycotina</taxon>
        <taxon>Sordariomycetes</taxon>
        <taxon>Xylariomycetidae</taxon>
        <taxon>Xylariales</taxon>
        <taxon>Diatrypaceae</taxon>
        <taxon>Diatrype</taxon>
    </lineage>
</organism>
<feature type="compositionally biased region" description="Basic and acidic residues" evidence="1">
    <location>
        <begin position="546"/>
        <end position="556"/>
    </location>
</feature>
<evidence type="ECO:0000313" key="2">
    <source>
        <dbReference type="EMBL" id="KAK7751383.1"/>
    </source>
</evidence>
<reference evidence="2 3" key="1">
    <citation type="submission" date="2024-02" db="EMBL/GenBank/DDBJ databases">
        <title>De novo assembly and annotation of 12 fungi associated with fruit tree decline syndrome in Ontario, Canada.</title>
        <authorList>
            <person name="Sulman M."/>
            <person name="Ellouze W."/>
            <person name="Ilyukhin E."/>
        </authorList>
    </citation>
    <scope>NUCLEOTIDE SEQUENCE [LARGE SCALE GENOMIC DNA]</scope>
    <source>
        <strain evidence="2 3">M11/M66-122</strain>
    </source>
</reference>
<feature type="region of interest" description="Disordered" evidence="1">
    <location>
        <begin position="504"/>
        <end position="574"/>
    </location>
</feature>
<comment type="caution">
    <text evidence="2">The sequence shown here is derived from an EMBL/GenBank/DDBJ whole genome shotgun (WGS) entry which is preliminary data.</text>
</comment>
<feature type="compositionally biased region" description="Low complexity" evidence="1">
    <location>
        <begin position="557"/>
        <end position="568"/>
    </location>
</feature>
<keyword evidence="3" id="KW-1185">Reference proteome</keyword>
<protein>
    <submittedName>
        <fullName evidence="2">Uncharacterized protein</fullName>
    </submittedName>
</protein>
<sequence>MEKAVGALRVLQTFWSSNESEQQHGHRGSVQASPTLQVSPVTETPTRHPWHGEVKLEEGEDEGSLSSENHWAQPPESQEHNASSTGELPNPIGQNVDTTAQRASTSRDSPKGSSMEDAGPGNPGRPDVPFTNLGFGMPPEAEAGHATSPSVQTSTRDSTEATQDSVIIATGNSSQPSAGFSGERPGNQRKGYVPPRVEKSVYSDEEVYNQPDIIFADGTLTMPLDGPQLREIIHRVEQDRLLCFKMRWYVARHVRRQYQTDLTPSTQLYRRRVLVKHNFVRKHDRAKQLVSLRENPFNRLDFEATRLQEGFRRNEPGWQVRGVTQILQKAYEQYGWEEVVTEENVNEVLVLQASADLRIFAAAGRMSRAYHGSPLSVPAQDVSRAIEAGTPLNASSRSAVRGATTTPVQSKPEELIVRRASQNPVPNTPLLRNAGAGAGAGEVAVAPAAPALKPDDEISQLRAEISELRAEVERGRRFRESYAEEQRASQEALMAEMRMMLEAAECGRNQKRKRESGGGSRSSDHKKQLLKSSRRKSRKLRKYVRKLKELDVHTEESLSSSSSSLAEDSPSDSD</sequence>
<gene>
    <name evidence="2" type="ORF">SLS62_006639</name>
</gene>
<feature type="compositionally biased region" description="Polar residues" evidence="1">
    <location>
        <begin position="30"/>
        <end position="44"/>
    </location>
</feature>
<feature type="region of interest" description="Disordered" evidence="1">
    <location>
        <begin position="17"/>
        <end position="194"/>
    </location>
</feature>
<feature type="compositionally biased region" description="Polar residues" evidence="1">
    <location>
        <begin position="147"/>
        <end position="178"/>
    </location>
</feature>
<accession>A0AAN9YMN4</accession>